<protein>
    <recommendedName>
        <fullName evidence="1">LTD domain-containing protein</fullName>
    </recommendedName>
</protein>
<evidence type="ECO:0000313" key="2">
    <source>
        <dbReference type="EMBL" id="MEQ2194071.1"/>
    </source>
</evidence>
<organism evidence="2 3">
    <name type="scientific">Xenoophorus captivus</name>
    <dbReference type="NCBI Taxonomy" id="1517983"/>
    <lineage>
        <taxon>Eukaryota</taxon>
        <taxon>Metazoa</taxon>
        <taxon>Chordata</taxon>
        <taxon>Craniata</taxon>
        <taxon>Vertebrata</taxon>
        <taxon>Euteleostomi</taxon>
        <taxon>Actinopterygii</taxon>
        <taxon>Neopterygii</taxon>
        <taxon>Teleostei</taxon>
        <taxon>Neoteleostei</taxon>
        <taxon>Acanthomorphata</taxon>
        <taxon>Ovalentaria</taxon>
        <taxon>Atherinomorphae</taxon>
        <taxon>Cyprinodontiformes</taxon>
        <taxon>Goodeidae</taxon>
        <taxon>Xenoophorus</taxon>
    </lineage>
</organism>
<dbReference type="PROSITE" id="PS51841">
    <property type="entry name" value="LTD"/>
    <property type="match status" value="1"/>
</dbReference>
<keyword evidence="3" id="KW-1185">Reference proteome</keyword>
<gene>
    <name evidence="2" type="ORF">XENOCAPTIV_022554</name>
</gene>
<evidence type="ECO:0000313" key="3">
    <source>
        <dbReference type="Proteomes" id="UP001434883"/>
    </source>
</evidence>
<accession>A0ABV0QE29</accession>
<dbReference type="EMBL" id="JAHRIN010008907">
    <property type="protein sequence ID" value="MEQ2194071.1"/>
    <property type="molecule type" value="Genomic_DNA"/>
</dbReference>
<evidence type="ECO:0000259" key="1">
    <source>
        <dbReference type="PROSITE" id="PS51841"/>
    </source>
</evidence>
<name>A0ABV0QE29_9TELE</name>
<dbReference type="Proteomes" id="UP001434883">
    <property type="component" value="Unassembled WGS sequence"/>
</dbReference>
<sequence length="344" mass="36977">MVLVSADPCLIISEINADNPRLDTTEFVELYHTSGQRASLDGYTLVFYNGNGNIAYKVLDLKDHSTDDRGFFLVGSVDLVPKPAILLPPNTVQNGPDAVVLYRTSAARYTEKMNVTAVGLVDAVVYMTRRSGGAEFLAEILTPGEQAFVEDEAAHEEDESIERCLLSEDQWGFQLSLPSPGQRNNCTPPAAPLASPFINELKLGGGQVDGLVELTDASTAGPVVMVVWDGKTDQVSVSMDVDTSRTGLTYLTVGKKYMKGDDSGAVAIYGGRAADFPVGSPLSQTQPLDAFVFAGPGNKPSANLTETLIPGRLPYQLSNRQELFQKTKLGFLKGSVVICDDSFL</sequence>
<dbReference type="PANTHER" id="PTHR37397:SF1">
    <property type="entry name" value="LTD DOMAIN-CONTAINING PROTEIN"/>
    <property type="match status" value="1"/>
</dbReference>
<proteinExistence type="predicted"/>
<dbReference type="PANTHER" id="PTHR37397">
    <property type="entry name" value="SI:CH211-183D21.1"/>
    <property type="match status" value="1"/>
</dbReference>
<comment type="caution">
    <text evidence="2">The sequence shown here is derived from an EMBL/GenBank/DDBJ whole genome shotgun (WGS) entry which is preliminary data.</text>
</comment>
<feature type="domain" description="LTD" evidence="1">
    <location>
        <begin position="1"/>
        <end position="145"/>
    </location>
</feature>
<reference evidence="2 3" key="1">
    <citation type="submission" date="2021-06" db="EMBL/GenBank/DDBJ databases">
        <authorList>
            <person name="Palmer J.M."/>
        </authorList>
    </citation>
    <scope>NUCLEOTIDE SEQUENCE [LARGE SCALE GENOMIC DNA]</scope>
    <source>
        <strain evidence="2 3">XC_2019</strain>
        <tissue evidence="2">Muscle</tissue>
    </source>
</reference>
<dbReference type="InterPro" id="IPR001322">
    <property type="entry name" value="Lamin_tail_dom"/>
</dbReference>